<gene>
    <name evidence="2" type="ORF">BJY22_000437</name>
</gene>
<proteinExistence type="predicted"/>
<reference evidence="2 3" key="1">
    <citation type="submission" date="2020-03" db="EMBL/GenBank/DDBJ databases">
        <title>Sequencing the genomes of 1000 actinobacteria strains.</title>
        <authorList>
            <person name="Klenk H.-P."/>
        </authorList>
    </citation>
    <scope>NUCLEOTIDE SEQUENCE [LARGE SCALE GENOMIC DNA]</scope>
    <source>
        <strain evidence="2 3">DSM 45490</strain>
    </source>
</reference>
<protein>
    <submittedName>
        <fullName evidence="2">Uncharacterized protein</fullName>
    </submittedName>
</protein>
<feature type="region of interest" description="Disordered" evidence="1">
    <location>
        <begin position="1"/>
        <end position="26"/>
    </location>
</feature>
<name>A0A7X5V521_9ACTN</name>
<keyword evidence="3" id="KW-1185">Reference proteome</keyword>
<evidence type="ECO:0000256" key="1">
    <source>
        <dbReference type="SAM" id="MobiDB-lite"/>
    </source>
</evidence>
<sequence>MAGSGSGISGVSSCGPPRRLLAMRTR</sequence>
<dbReference type="AlphaFoldDB" id="A0A7X5V521"/>
<dbReference type="Proteomes" id="UP000555407">
    <property type="component" value="Unassembled WGS sequence"/>
</dbReference>
<organism evidence="2 3">
    <name type="scientific">Kribbella shirazensis</name>
    <dbReference type="NCBI Taxonomy" id="1105143"/>
    <lineage>
        <taxon>Bacteria</taxon>
        <taxon>Bacillati</taxon>
        <taxon>Actinomycetota</taxon>
        <taxon>Actinomycetes</taxon>
        <taxon>Propionibacteriales</taxon>
        <taxon>Kribbellaceae</taxon>
        <taxon>Kribbella</taxon>
    </lineage>
</organism>
<accession>A0A7X5V521</accession>
<evidence type="ECO:0000313" key="2">
    <source>
        <dbReference type="EMBL" id="NIK54720.1"/>
    </source>
</evidence>
<comment type="caution">
    <text evidence="2">The sequence shown here is derived from an EMBL/GenBank/DDBJ whole genome shotgun (WGS) entry which is preliminary data.</text>
</comment>
<dbReference type="EMBL" id="JAASRO010000001">
    <property type="protein sequence ID" value="NIK54720.1"/>
    <property type="molecule type" value="Genomic_DNA"/>
</dbReference>
<evidence type="ECO:0000313" key="3">
    <source>
        <dbReference type="Proteomes" id="UP000555407"/>
    </source>
</evidence>